<gene>
    <name evidence="1" type="ORF">R7U35_02850</name>
</gene>
<dbReference type="EMBL" id="JAWPFC010000007">
    <property type="protein sequence ID" value="MDW2893624.1"/>
    <property type="molecule type" value="Genomic_DNA"/>
</dbReference>
<evidence type="ECO:0000313" key="1">
    <source>
        <dbReference type="EMBL" id="MDW2893624.1"/>
    </source>
</evidence>
<comment type="caution">
    <text evidence="1">The sequence shown here is derived from an EMBL/GenBank/DDBJ whole genome shotgun (WGS) entry which is preliminary data.</text>
</comment>
<name>A0AAJ2P8F9_9BACT</name>
<evidence type="ECO:0000313" key="2">
    <source>
        <dbReference type="Proteomes" id="UP001286563"/>
    </source>
</evidence>
<organism evidence="1 2">
    <name type="scientific">Mesomycoplasma ovipneumoniae</name>
    <dbReference type="NCBI Taxonomy" id="29562"/>
    <lineage>
        <taxon>Bacteria</taxon>
        <taxon>Bacillati</taxon>
        <taxon>Mycoplasmatota</taxon>
        <taxon>Mycoplasmoidales</taxon>
        <taxon>Metamycoplasmataceae</taxon>
        <taxon>Mesomycoplasma</taxon>
    </lineage>
</organism>
<dbReference type="RefSeq" id="WP_318052483.1">
    <property type="nucleotide sequence ID" value="NZ_JAWPFA010000005.1"/>
</dbReference>
<reference evidence="1" key="1">
    <citation type="submission" date="2023-10" db="EMBL/GenBank/DDBJ databases">
        <title>Genome sequences of Mycoplasma ovipneumoniae isolated from goats.</title>
        <authorList>
            <person name="Spergser J."/>
        </authorList>
    </citation>
    <scope>NUCLEOTIDE SEQUENCE</scope>
    <source>
        <strain evidence="1">168</strain>
    </source>
</reference>
<protein>
    <submittedName>
        <fullName evidence="1">Uncharacterized protein</fullName>
    </submittedName>
</protein>
<dbReference type="Proteomes" id="UP001286563">
    <property type="component" value="Unassembled WGS sequence"/>
</dbReference>
<dbReference type="AlphaFoldDB" id="A0AAJ2P8F9"/>
<accession>A0AAJ2P8F9</accession>
<proteinExistence type="predicted"/>
<sequence length="91" mass="10719">MPIRDMSSDKTDIDQLVKKFEISTKEINLSSTLQNLKDLFSLKNQLAKIIKKYNYYLNSMQIENSFLFAASLKNIWSFERTITKSPKFIDF</sequence>